<dbReference type="EMBL" id="HACG01011304">
    <property type="protein sequence ID" value="CEK58169.1"/>
    <property type="molecule type" value="Transcribed_RNA"/>
</dbReference>
<organism evidence="5">
    <name type="scientific">Arion vulgaris</name>
    <dbReference type="NCBI Taxonomy" id="1028688"/>
    <lineage>
        <taxon>Eukaryota</taxon>
        <taxon>Metazoa</taxon>
        <taxon>Spiralia</taxon>
        <taxon>Lophotrochozoa</taxon>
        <taxon>Mollusca</taxon>
        <taxon>Gastropoda</taxon>
        <taxon>Heterobranchia</taxon>
        <taxon>Euthyneura</taxon>
        <taxon>Panpulmonata</taxon>
        <taxon>Eupulmonata</taxon>
        <taxon>Stylommatophora</taxon>
        <taxon>Helicina</taxon>
        <taxon>Arionoidea</taxon>
        <taxon>Arionidae</taxon>
        <taxon>Arion</taxon>
    </lineage>
</organism>
<evidence type="ECO:0000256" key="3">
    <source>
        <dbReference type="SAM" id="MobiDB-lite"/>
    </source>
</evidence>
<dbReference type="SUPFAM" id="SSF50044">
    <property type="entry name" value="SH3-domain"/>
    <property type="match status" value="1"/>
</dbReference>
<feature type="region of interest" description="Disordered" evidence="3">
    <location>
        <begin position="67"/>
        <end position="284"/>
    </location>
</feature>
<name>A0A0B6YPH8_9EUPU</name>
<gene>
    <name evidence="5" type="primary">ORF32207</name>
</gene>
<evidence type="ECO:0000259" key="4">
    <source>
        <dbReference type="PROSITE" id="PS50002"/>
    </source>
</evidence>
<dbReference type="PRINTS" id="PR00452">
    <property type="entry name" value="SH3DOMAIN"/>
</dbReference>
<feature type="non-terminal residue" evidence="5">
    <location>
        <position position="1"/>
    </location>
</feature>
<feature type="compositionally biased region" description="Basic and acidic residues" evidence="3">
    <location>
        <begin position="207"/>
        <end position="238"/>
    </location>
</feature>
<evidence type="ECO:0000256" key="1">
    <source>
        <dbReference type="ARBA" id="ARBA00022443"/>
    </source>
</evidence>
<dbReference type="SMART" id="SM00326">
    <property type="entry name" value="SH3"/>
    <property type="match status" value="1"/>
</dbReference>
<dbReference type="InterPro" id="IPR050384">
    <property type="entry name" value="Endophilin_SH3RF"/>
</dbReference>
<feature type="compositionally biased region" description="Basic and acidic residues" evidence="3">
    <location>
        <begin position="246"/>
        <end position="260"/>
    </location>
</feature>
<feature type="domain" description="SH3" evidence="4">
    <location>
        <begin position="8"/>
        <end position="69"/>
    </location>
</feature>
<feature type="compositionally biased region" description="Basic and acidic residues" evidence="3">
    <location>
        <begin position="92"/>
        <end position="108"/>
    </location>
</feature>
<dbReference type="InterPro" id="IPR001452">
    <property type="entry name" value="SH3_domain"/>
</dbReference>
<dbReference type="Gene3D" id="2.30.30.40">
    <property type="entry name" value="SH3 Domains"/>
    <property type="match status" value="1"/>
</dbReference>
<dbReference type="PANTHER" id="PTHR14167">
    <property type="entry name" value="SH3 DOMAIN-CONTAINING"/>
    <property type="match status" value="1"/>
</dbReference>
<evidence type="ECO:0000256" key="2">
    <source>
        <dbReference type="PROSITE-ProRule" id="PRU00192"/>
    </source>
</evidence>
<dbReference type="InterPro" id="IPR036028">
    <property type="entry name" value="SH3-like_dom_sf"/>
</dbReference>
<accession>A0A0B6YPH8</accession>
<protein>
    <recommendedName>
        <fullName evidence="4">SH3 domain-containing protein</fullName>
    </recommendedName>
</protein>
<evidence type="ECO:0000313" key="5">
    <source>
        <dbReference type="EMBL" id="CEK58169.1"/>
    </source>
</evidence>
<sequence length="284" mass="31336">AAKREKQNTTERAVVRFSYTAEQPDELSLVEGQIVRILEKELEDEGWWKGEINGKIGVFPDNFVELLPNDESSKPKKPPPPAAVAKQAAHPKLSDKTSVESIDDKIKAEPQPPSIGKKPQAPPPIGKKPLNQKSLESKPEPGIPNKPAGTVKEKPSGRENHTENQNSDGATHFDDIEPAGQKLTHLTYGRAKGPKKRPPSTVLILNEGEKDGDFPEETKNSHSPAPEKHSHLPEKPDKPFPILPPKDTKHQPQLHTEKESTIQTPHHPLTPSLSRERESQAPPP</sequence>
<feature type="compositionally biased region" description="Basic and acidic residues" evidence="3">
    <location>
        <begin position="151"/>
        <end position="162"/>
    </location>
</feature>
<dbReference type="AlphaFoldDB" id="A0A0B6YPH8"/>
<keyword evidence="1 2" id="KW-0728">SH3 domain</keyword>
<feature type="non-terminal residue" evidence="5">
    <location>
        <position position="284"/>
    </location>
</feature>
<dbReference type="Pfam" id="PF14604">
    <property type="entry name" value="SH3_9"/>
    <property type="match status" value="1"/>
</dbReference>
<proteinExistence type="predicted"/>
<feature type="compositionally biased region" description="Basic and acidic residues" evidence="3">
    <location>
        <begin position="274"/>
        <end position="284"/>
    </location>
</feature>
<reference evidence="5" key="1">
    <citation type="submission" date="2014-12" db="EMBL/GenBank/DDBJ databases">
        <title>Insight into the proteome of Arion vulgaris.</title>
        <authorList>
            <person name="Aradska J."/>
            <person name="Bulat T."/>
            <person name="Smidak R."/>
            <person name="Sarate P."/>
            <person name="Gangsoo J."/>
            <person name="Sialana F."/>
            <person name="Bilban M."/>
            <person name="Lubec G."/>
        </authorList>
    </citation>
    <scope>NUCLEOTIDE SEQUENCE</scope>
    <source>
        <tissue evidence="5">Skin</tissue>
    </source>
</reference>
<dbReference type="PROSITE" id="PS50002">
    <property type="entry name" value="SH3"/>
    <property type="match status" value="1"/>
</dbReference>
<dbReference type="PANTHER" id="PTHR14167:SF116">
    <property type="entry name" value="CAP, ISOFORM AC"/>
    <property type="match status" value="1"/>
</dbReference>